<organism evidence="7 8">
    <name type="scientific">Parelaphostrongylus tenuis</name>
    <name type="common">Meningeal worm</name>
    <dbReference type="NCBI Taxonomy" id="148309"/>
    <lineage>
        <taxon>Eukaryota</taxon>
        <taxon>Metazoa</taxon>
        <taxon>Ecdysozoa</taxon>
        <taxon>Nematoda</taxon>
        <taxon>Chromadorea</taxon>
        <taxon>Rhabditida</taxon>
        <taxon>Rhabditina</taxon>
        <taxon>Rhabditomorpha</taxon>
        <taxon>Strongyloidea</taxon>
        <taxon>Metastrongylidae</taxon>
        <taxon>Parelaphostrongylus</taxon>
    </lineage>
</organism>
<sequence>MSEISFTPFHVENIAVSVIIAVIGTFGLVSNCIAILALRYNPALRNSFGLLCLSHSIAGMIVLLAFVFWAAPTTLLESALSTELIGKVVGAVIVMFWNVYIYTHLAISLNRVIVITFPLRVTNLLTVKNTSLIALICCIMGFFHATPLFWTKSCYAFFDTMKWDVHVF</sequence>
<accession>A0AAD5QVU9</accession>
<dbReference type="Proteomes" id="UP001196413">
    <property type="component" value="Unassembled WGS sequence"/>
</dbReference>
<feature type="transmembrane region" description="Helical" evidence="5">
    <location>
        <begin position="14"/>
        <end position="38"/>
    </location>
</feature>
<keyword evidence="8" id="KW-1185">Reference proteome</keyword>
<comment type="caution">
    <text evidence="7">The sequence shown here is derived from an EMBL/GenBank/DDBJ whole genome shotgun (WGS) entry which is preliminary data.</text>
</comment>
<dbReference type="Gene3D" id="1.20.1070.10">
    <property type="entry name" value="Rhodopsin 7-helix transmembrane proteins"/>
    <property type="match status" value="1"/>
</dbReference>
<evidence type="ECO:0000256" key="1">
    <source>
        <dbReference type="ARBA" id="ARBA00004370"/>
    </source>
</evidence>
<evidence type="ECO:0000313" key="8">
    <source>
        <dbReference type="Proteomes" id="UP001196413"/>
    </source>
</evidence>
<dbReference type="Pfam" id="PF10328">
    <property type="entry name" value="7TM_GPCR_Srx"/>
    <property type="match status" value="1"/>
</dbReference>
<dbReference type="InterPro" id="IPR019430">
    <property type="entry name" value="7TM_GPCR_serpentine_rcpt_Srx"/>
</dbReference>
<dbReference type="InterPro" id="IPR017452">
    <property type="entry name" value="GPCR_Rhodpsn_7TM"/>
</dbReference>
<dbReference type="PANTHER" id="PTHR23017">
    <property type="entry name" value="SERPENTINE RECEPTOR, CLASS X"/>
    <property type="match status" value="1"/>
</dbReference>
<dbReference type="PANTHER" id="PTHR23017:SF3">
    <property type="entry name" value="G-PROTEIN COUPLED RECEPTORS FAMILY 1 PROFILE DOMAIN-CONTAINING PROTEIN"/>
    <property type="match status" value="1"/>
</dbReference>
<dbReference type="GO" id="GO:0016020">
    <property type="term" value="C:membrane"/>
    <property type="evidence" value="ECO:0007669"/>
    <property type="project" value="UniProtKB-SubCell"/>
</dbReference>
<evidence type="ECO:0000256" key="3">
    <source>
        <dbReference type="ARBA" id="ARBA00022989"/>
    </source>
</evidence>
<keyword evidence="3 5" id="KW-1133">Transmembrane helix</keyword>
<evidence type="ECO:0000259" key="6">
    <source>
        <dbReference type="PROSITE" id="PS50262"/>
    </source>
</evidence>
<dbReference type="CDD" id="cd00637">
    <property type="entry name" value="7tm_classA_rhodopsin-like"/>
    <property type="match status" value="1"/>
</dbReference>
<evidence type="ECO:0000256" key="5">
    <source>
        <dbReference type="SAM" id="Phobius"/>
    </source>
</evidence>
<comment type="subcellular location">
    <subcellularLocation>
        <location evidence="1">Membrane</location>
    </subcellularLocation>
</comment>
<keyword evidence="2 5" id="KW-0812">Transmembrane</keyword>
<feature type="transmembrane region" description="Helical" evidence="5">
    <location>
        <begin position="84"/>
        <end position="109"/>
    </location>
</feature>
<gene>
    <name evidence="7" type="ORF">KIN20_023421</name>
</gene>
<feature type="domain" description="G-protein coupled receptors family 1 profile" evidence="6">
    <location>
        <begin position="30"/>
        <end position="168"/>
    </location>
</feature>
<proteinExistence type="predicted"/>
<dbReference type="PROSITE" id="PS50262">
    <property type="entry name" value="G_PROTEIN_RECEP_F1_2"/>
    <property type="match status" value="1"/>
</dbReference>
<name>A0AAD5QVU9_PARTN</name>
<dbReference type="SUPFAM" id="SSF81321">
    <property type="entry name" value="Family A G protein-coupled receptor-like"/>
    <property type="match status" value="1"/>
</dbReference>
<dbReference type="EMBL" id="JAHQIW010004750">
    <property type="protein sequence ID" value="KAJ1363534.1"/>
    <property type="molecule type" value="Genomic_DNA"/>
</dbReference>
<evidence type="ECO:0000256" key="4">
    <source>
        <dbReference type="ARBA" id="ARBA00023136"/>
    </source>
</evidence>
<keyword evidence="4 5" id="KW-0472">Membrane</keyword>
<feature type="transmembrane region" description="Helical" evidence="5">
    <location>
        <begin position="50"/>
        <end position="72"/>
    </location>
</feature>
<protein>
    <recommendedName>
        <fullName evidence="6">G-protein coupled receptors family 1 profile domain-containing protein</fullName>
    </recommendedName>
</protein>
<reference evidence="7" key="1">
    <citation type="submission" date="2021-06" db="EMBL/GenBank/DDBJ databases">
        <title>Parelaphostrongylus tenuis whole genome reference sequence.</title>
        <authorList>
            <person name="Garwood T.J."/>
            <person name="Larsen P.A."/>
            <person name="Fountain-Jones N.M."/>
            <person name="Garbe J.R."/>
            <person name="Macchietto M.G."/>
            <person name="Kania S.A."/>
            <person name="Gerhold R.W."/>
            <person name="Richards J.E."/>
            <person name="Wolf T.M."/>
        </authorList>
    </citation>
    <scope>NUCLEOTIDE SEQUENCE</scope>
    <source>
        <strain evidence="7">MNPRO001-30</strain>
        <tissue evidence="7">Meninges</tissue>
    </source>
</reference>
<dbReference type="AlphaFoldDB" id="A0AAD5QVU9"/>
<evidence type="ECO:0000313" key="7">
    <source>
        <dbReference type="EMBL" id="KAJ1363534.1"/>
    </source>
</evidence>
<feature type="transmembrane region" description="Helical" evidence="5">
    <location>
        <begin position="130"/>
        <end position="150"/>
    </location>
</feature>
<evidence type="ECO:0000256" key="2">
    <source>
        <dbReference type="ARBA" id="ARBA00022692"/>
    </source>
</evidence>